<dbReference type="InterPro" id="IPR036236">
    <property type="entry name" value="Znf_C2H2_sf"/>
</dbReference>
<dbReference type="GO" id="GO:0005634">
    <property type="term" value="C:nucleus"/>
    <property type="evidence" value="ECO:0007669"/>
    <property type="project" value="UniProtKB-SubCell"/>
</dbReference>
<feature type="region of interest" description="Disordered" evidence="11">
    <location>
        <begin position="52"/>
        <end position="79"/>
    </location>
</feature>
<evidence type="ECO:0000256" key="5">
    <source>
        <dbReference type="ARBA" id="ARBA00022833"/>
    </source>
</evidence>
<proteinExistence type="predicted"/>
<comment type="subcellular location">
    <subcellularLocation>
        <location evidence="1">Nucleus</location>
    </subcellularLocation>
</comment>
<keyword evidence="9" id="KW-0539">Nucleus</keyword>
<dbReference type="GO" id="GO:0008270">
    <property type="term" value="F:zinc ion binding"/>
    <property type="evidence" value="ECO:0007669"/>
    <property type="project" value="UniProtKB-KW"/>
</dbReference>
<evidence type="ECO:0000256" key="2">
    <source>
        <dbReference type="ARBA" id="ARBA00022723"/>
    </source>
</evidence>
<dbReference type="SMART" id="SM00355">
    <property type="entry name" value="ZnF_C2H2"/>
    <property type="match status" value="3"/>
</dbReference>
<dbReference type="FunFam" id="3.30.160.60:FF:000325">
    <property type="entry name" value="ZFP90 zinc finger protein"/>
    <property type="match status" value="1"/>
</dbReference>
<evidence type="ECO:0000256" key="3">
    <source>
        <dbReference type="ARBA" id="ARBA00022737"/>
    </source>
</evidence>
<feature type="region of interest" description="Disordered" evidence="11">
    <location>
        <begin position="218"/>
        <end position="238"/>
    </location>
</feature>
<name>A0AAD1YD87_EUPCR</name>
<dbReference type="GO" id="GO:0032502">
    <property type="term" value="P:developmental process"/>
    <property type="evidence" value="ECO:0007669"/>
    <property type="project" value="UniProtKB-ARBA"/>
</dbReference>
<evidence type="ECO:0000256" key="6">
    <source>
        <dbReference type="ARBA" id="ARBA00023015"/>
    </source>
</evidence>
<feature type="domain" description="C2H2-type" evidence="12">
    <location>
        <begin position="162"/>
        <end position="189"/>
    </location>
</feature>
<evidence type="ECO:0000256" key="4">
    <source>
        <dbReference type="ARBA" id="ARBA00022771"/>
    </source>
</evidence>
<dbReference type="PANTHER" id="PTHR23235">
    <property type="entry name" value="KRUEPPEL-LIKE TRANSCRIPTION FACTOR"/>
    <property type="match status" value="1"/>
</dbReference>
<dbReference type="Gene3D" id="3.30.160.60">
    <property type="entry name" value="Classic Zinc Finger"/>
    <property type="match status" value="3"/>
</dbReference>
<evidence type="ECO:0000313" key="13">
    <source>
        <dbReference type="EMBL" id="CAI2387587.1"/>
    </source>
</evidence>
<dbReference type="PROSITE" id="PS50157">
    <property type="entry name" value="ZINC_FINGER_C2H2_2"/>
    <property type="match status" value="3"/>
</dbReference>
<keyword evidence="14" id="KW-1185">Reference proteome</keyword>
<evidence type="ECO:0000256" key="11">
    <source>
        <dbReference type="SAM" id="MobiDB-lite"/>
    </source>
</evidence>
<protein>
    <recommendedName>
        <fullName evidence="12">C2H2-type domain-containing protein</fullName>
    </recommendedName>
</protein>
<evidence type="ECO:0000256" key="10">
    <source>
        <dbReference type="PROSITE-ProRule" id="PRU00042"/>
    </source>
</evidence>
<keyword evidence="7" id="KW-0238">DNA-binding</keyword>
<sequence length="238" mass="28077">MDPQIIAKRLALNHLEILARYQSILTPSALLVLKNQESYCFDNCSKQQFISIRDKPKPQTGNNELGQRDKETNDKSSVGGIHYKNYKELKEIVTKRESEVSKTELYENLLKPFQHEKRTQALPVSGKPITIYICKYEGCNKEYTKIWNLVDHARMHEGIRPYECSFCSRAFTQKVNLKKHLKQHEHKNIEERRKFQCNICNKRYTERYNLIAHMKTHEQNRIPPKSKATVAKSKRKKE</sequence>
<evidence type="ECO:0000256" key="7">
    <source>
        <dbReference type="ARBA" id="ARBA00023125"/>
    </source>
</evidence>
<dbReference type="EMBL" id="CAMPGE010030086">
    <property type="protein sequence ID" value="CAI2387587.1"/>
    <property type="molecule type" value="Genomic_DNA"/>
</dbReference>
<keyword evidence="2" id="KW-0479">Metal-binding</keyword>
<evidence type="ECO:0000256" key="9">
    <source>
        <dbReference type="ARBA" id="ARBA00023242"/>
    </source>
</evidence>
<dbReference type="Proteomes" id="UP001295684">
    <property type="component" value="Unassembled WGS sequence"/>
</dbReference>
<gene>
    <name evidence="13" type="ORF">ECRASSUSDP1_LOCUS29221</name>
</gene>
<dbReference type="SUPFAM" id="SSF57667">
    <property type="entry name" value="beta-beta-alpha zinc fingers"/>
    <property type="match status" value="2"/>
</dbReference>
<accession>A0AAD1YD87</accession>
<keyword evidence="3" id="KW-0677">Repeat</keyword>
<evidence type="ECO:0000256" key="1">
    <source>
        <dbReference type="ARBA" id="ARBA00004123"/>
    </source>
</evidence>
<feature type="domain" description="C2H2-type" evidence="12">
    <location>
        <begin position="132"/>
        <end position="161"/>
    </location>
</feature>
<feature type="domain" description="C2H2-type" evidence="12">
    <location>
        <begin position="195"/>
        <end position="222"/>
    </location>
</feature>
<evidence type="ECO:0000313" key="14">
    <source>
        <dbReference type="Proteomes" id="UP001295684"/>
    </source>
</evidence>
<dbReference type="GO" id="GO:0003677">
    <property type="term" value="F:DNA binding"/>
    <property type="evidence" value="ECO:0007669"/>
    <property type="project" value="UniProtKB-KW"/>
</dbReference>
<dbReference type="Pfam" id="PF00096">
    <property type="entry name" value="zf-C2H2"/>
    <property type="match status" value="2"/>
</dbReference>
<keyword evidence="4 10" id="KW-0863">Zinc-finger</keyword>
<dbReference type="InterPro" id="IPR013087">
    <property type="entry name" value="Znf_C2H2_type"/>
</dbReference>
<comment type="caution">
    <text evidence="13">The sequence shown here is derived from an EMBL/GenBank/DDBJ whole genome shotgun (WGS) entry which is preliminary data.</text>
</comment>
<evidence type="ECO:0000259" key="12">
    <source>
        <dbReference type="PROSITE" id="PS50157"/>
    </source>
</evidence>
<organism evidence="13 14">
    <name type="scientific">Euplotes crassus</name>
    <dbReference type="NCBI Taxonomy" id="5936"/>
    <lineage>
        <taxon>Eukaryota</taxon>
        <taxon>Sar</taxon>
        <taxon>Alveolata</taxon>
        <taxon>Ciliophora</taxon>
        <taxon>Intramacronucleata</taxon>
        <taxon>Spirotrichea</taxon>
        <taxon>Hypotrichia</taxon>
        <taxon>Euplotida</taxon>
        <taxon>Euplotidae</taxon>
        <taxon>Moneuplotes</taxon>
    </lineage>
</organism>
<dbReference type="PROSITE" id="PS00028">
    <property type="entry name" value="ZINC_FINGER_C2H2_1"/>
    <property type="match status" value="3"/>
</dbReference>
<dbReference type="FunFam" id="3.30.160.60:FF:000202">
    <property type="entry name" value="Zinc finger protein 574"/>
    <property type="match status" value="1"/>
</dbReference>
<evidence type="ECO:0000256" key="8">
    <source>
        <dbReference type="ARBA" id="ARBA00023163"/>
    </source>
</evidence>
<keyword evidence="5" id="KW-0862">Zinc</keyword>
<dbReference type="AlphaFoldDB" id="A0AAD1YD87"/>
<keyword evidence="6" id="KW-0805">Transcription regulation</keyword>
<keyword evidence="8" id="KW-0804">Transcription</keyword>
<reference evidence="13" key="1">
    <citation type="submission" date="2023-07" db="EMBL/GenBank/DDBJ databases">
        <authorList>
            <consortium name="AG Swart"/>
            <person name="Singh M."/>
            <person name="Singh A."/>
            <person name="Seah K."/>
            <person name="Emmerich C."/>
        </authorList>
    </citation>
    <scope>NUCLEOTIDE SEQUENCE</scope>
    <source>
        <strain evidence="13">DP1</strain>
    </source>
</reference>